<dbReference type="PANTHER" id="PTHR24057">
    <property type="entry name" value="GLYCOGEN SYNTHASE KINASE-3 ALPHA"/>
    <property type="match status" value="1"/>
</dbReference>
<reference evidence="8" key="1">
    <citation type="submission" date="2020-09" db="EMBL/GenBank/DDBJ databases">
        <title>Genome-Enabled Discovery of Anthraquinone Biosynthesis in Senna tora.</title>
        <authorList>
            <person name="Kang S.-H."/>
            <person name="Pandey R.P."/>
            <person name="Lee C.-M."/>
            <person name="Sim J.-S."/>
            <person name="Jeong J.-T."/>
            <person name="Choi B.-S."/>
            <person name="Jung M."/>
            <person name="Ginzburg D."/>
            <person name="Zhao K."/>
            <person name="Won S.Y."/>
            <person name="Oh T.-J."/>
            <person name="Yu Y."/>
            <person name="Kim N.-H."/>
            <person name="Lee O.R."/>
            <person name="Lee T.-H."/>
            <person name="Bashyal P."/>
            <person name="Kim T.-S."/>
            <person name="Lee W.-H."/>
            <person name="Kawkins C."/>
            <person name="Kim C.-K."/>
            <person name="Kim J.S."/>
            <person name="Ahn B.O."/>
            <person name="Rhee S.Y."/>
            <person name="Sohng J.K."/>
        </authorList>
    </citation>
    <scope>NUCLEOTIDE SEQUENCE</scope>
    <source>
        <tissue evidence="8">Leaf</tissue>
    </source>
</reference>
<evidence type="ECO:0000259" key="7">
    <source>
        <dbReference type="PROSITE" id="PS50011"/>
    </source>
</evidence>
<keyword evidence="4" id="KW-0547">Nucleotide-binding</keyword>
<comment type="caution">
    <text evidence="8">The sequence shown here is derived from an EMBL/GenBank/DDBJ whole genome shotgun (WGS) entry which is preliminary data.</text>
</comment>
<evidence type="ECO:0000256" key="1">
    <source>
        <dbReference type="ARBA" id="ARBA00005527"/>
    </source>
</evidence>
<dbReference type="AlphaFoldDB" id="A0A834T9K2"/>
<dbReference type="InterPro" id="IPR050591">
    <property type="entry name" value="GSK-3"/>
</dbReference>
<dbReference type="InterPro" id="IPR011009">
    <property type="entry name" value="Kinase-like_dom_sf"/>
</dbReference>
<dbReference type="Gene3D" id="1.10.510.10">
    <property type="entry name" value="Transferase(Phosphotransferase) domain 1"/>
    <property type="match status" value="1"/>
</dbReference>
<dbReference type="GO" id="GO:0005737">
    <property type="term" value="C:cytoplasm"/>
    <property type="evidence" value="ECO:0007669"/>
    <property type="project" value="TreeGrafter"/>
</dbReference>
<dbReference type="PROSITE" id="PS50011">
    <property type="entry name" value="PROTEIN_KINASE_DOM"/>
    <property type="match status" value="1"/>
</dbReference>
<protein>
    <submittedName>
        <fullName evidence="8">Shaggy-related protein kinase epsilon isoform X1</fullName>
    </submittedName>
</protein>
<evidence type="ECO:0000256" key="5">
    <source>
        <dbReference type="ARBA" id="ARBA00022777"/>
    </source>
</evidence>
<evidence type="ECO:0000256" key="3">
    <source>
        <dbReference type="ARBA" id="ARBA00022679"/>
    </source>
</evidence>
<keyword evidence="9" id="KW-1185">Reference proteome</keyword>
<proteinExistence type="inferred from homology"/>
<sequence>MSRKLSHRRRFAAASPFCWKRPFLRNCTSISVPSLSDLRFFAFKLLSFAVSRLHLRLFCSSSFLFAFPHFWKPKLRLRYHLSSFVRAIDIWSVGCVLAELLLGQPLFPGESGVDQLVEIIKKHLRRIIELLVEIDVRSFIILELEG</sequence>
<dbReference type="PANTHER" id="PTHR24057:SF0">
    <property type="entry name" value="PROTEIN KINASE SHAGGY-RELATED"/>
    <property type="match status" value="1"/>
</dbReference>
<dbReference type="GO" id="GO:0030154">
    <property type="term" value="P:cell differentiation"/>
    <property type="evidence" value="ECO:0007669"/>
    <property type="project" value="TreeGrafter"/>
</dbReference>
<keyword evidence="2" id="KW-0723">Serine/threonine-protein kinase</keyword>
<dbReference type="GO" id="GO:0004674">
    <property type="term" value="F:protein serine/threonine kinase activity"/>
    <property type="evidence" value="ECO:0007669"/>
    <property type="project" value="UniProtKB-KW"/>
</dbReference>
<dbReference type="Proteomes" id="UP000634136">
    <property type="component" value="Unassembled WGS sequence"/>
</dbReference>
<dbReference type="GO" id="GO:0007165">
    <property type="term" value="P:signal transduction"/>
    <property type="evidence" value="ECO:0007669"/>
    <property type="project" value="TreeGrafter"/>
</dbReference>
<evidence type="ECO:0000256" key="2">
    <source>
        <dbReference type="ARBA" id="ARBA00022527"/>
    </source>
</evidence>
<dbReference type="GO" id="GO:0005634">
    <property type="term" value="C:nucleus"/>
    <property type="evidence" value="ECO:0007669"/>
    <property type="project" value="TreeGrafter"/>
</dbReference>
<feature type="domain" description="Protein kinase" evidence="7">
    <location>
        <begin position="1"/>
        <end position="146"/>
    </location>
</feature>
<dbReference type="SUPFAM" id="SSF56112">
    <property type="entry name" value="Protein kinase-like (PK-like)"/>
    <property type="match status" value="1"/>
</dbReference>
<dbReference type="EMBL" id="JAAIUW010000010">
    <property type="protein sequence ID" value="KAF7812459.1"/>
    <property type="molecule type" value="Genomic_DNA"/>
</dbReference>
<dbReference type="OrthoDB" id="272141at2759"/>
<comment type="similarity">
    <text evidence="1">Belongs to the protein kinase superfamily. CMGC Ser/Thr protein kinase family. GSK-3 subfamily.</text>
</comment>
<dbReference type="InterPro" id="IPR000719">
    <property type="entry name" value="Prot_kinase_dom"/>
</dbReference>
<keyword evidence="5 8" id="KW-0418">Kinase</keyword>
<keyword evidence="6" id="KW-0067">ATP-binding</keyword>
<organism evidence="8 9">
    <name type="scientific">Senna tora</name>
    <dbReference type="NCBI Taxonomy" id="362788"/>
    <lineage>
        <taxon>Eukaryota</taxon>
        <taxon>Viridiplantae</taxon>
        <taxon>Streptophyta</taxon>
        <taxon>Embryophyta</taxon>
        <taxon>Tracheophyta</taxon>
        <taxon>Spermatophyta</taxon>
        <taxon>Magnoliopsida</taxon>
        <taxon>eudicotyledons</taxon>
        <taxon>Gunneridae</taxon>
        <taxon>Pentapetalae</taxon>
        <taxon>rosids</taxon>
        <taxon>fabids</taxon>
        <taxon>Fabales</taxon>
        <taxon>Fabaceae</taxon>
        <taxon>Caesalpinioideae</taxon>
        <taxon>Cassia clade</taxon>
        <taxon>Senna</taxon>
    </lineage>
</organism>
<gene>
    <name evidence="8" type="ORF">G2W53_033435</name>
</gene>
<evidence type="ECO:0000256" key="4">
    <source>
        <dbReference type="ARBA" id="ARBA00022741"/>
    </source>
</evidence>
<accession>A0A834T9K2</accession>
<keyword evidence="3" id="KW-0808">Transferase</keyword>
<evidence type="ECO:0000313" key="9">
    <source>
        <dbReference type="Proteomes" id="UP000634136"/>
    </source>
</evidence>
<evidence type="ECO:0000313" key="8">
    <source>
        <dbReference type="EMBL" id="KAF7812459.1"/>
    </source>
</evidence>
<name>A0A834T9K2_9FABA</name>
<dbReference type="GO" id="GO:0005524">
    <property type="term" value="F:ATP binding"/>
    <property type="evidence" value="ECO:0007669"/>
    <property type="project" value="UniProtKB-KW"/>
</dbReference>
<evidence type="ECO:0000256" key="6">
    <source>
        <dbReference type="ARBA" id="ARBA00022840"/>
    </source>
</evidence>